<dbReference type="OrthoDB" id="9804790at2"/>
<organism evidence="9 10">
    <name type="scientific">Brachybacterium phenoliresistens</name>
    <dbReference type="NCBI Taxonomy" id="396014"/>
    <lineage>
        <taxon>Bacteria</taxon>
        <taxon>Bacillati</taxon>
        <taxon>Actinomycetota</taxon>
        <taxon>Actinomycetes</taxon>
        <taxon>Micrococcales</taxon>
        <taxon>Dermabacteraceae</taxon>
        <taxon>Brachybacterium</taxon>
    </lineage>
</organism>
<dbReference type="AlphaFoldDB" id="Z9JR71"/>
<evidence type="ECO:0000313" key="10">
    <source>
        <dbReference type="Proteomes" id="UP000023067"/>
    </source>
</evidence>
<dbReference type="Proteomes" id="UP000023067">
    <property type="component" value="Unassembled WGS sequence"/>
</dbReference>
<protein>
    <submittedName>
        <fullName evidence="9">Oxidoreductase</fullName>
    </submittedName>
</protein>
<evidence type="ECO:0000313" key="9">
    <source>
        <dbReference type="EMBL" id="EWS80885.1"/>
    </source>
</evidence>
<sequence length="281" mass="30411">MATVPTLRFHDDHAIPQLGYGVFKVDPAVAADVTGQALRAGYRHIDTAAAYGNEEGVGQAIRESGIPRDELFVTTKLWDDAHAYDDALAAADASLERLGLEYVDLYLTHWAVPAQGLYVDAWKALIELQRRGKVRSIGVSNHPVPQLEEIIEATGVVPVIHQIELHPYFQQRELRAVHERHGILTEAWGPLGQGKSDLLENPVLADIAAARSATPAQVAIAWQLAHGHVVIPKSVTPSRIEENLGAKDLALTSEEVAAIDALDRPDGRGGMDPAQRPLPGA</sequence>
<dbReference type="PANTHER" id="PTHR43827">
    <property type="entry name" value="2,5-DIKETO-D-GLUCONIC ACID REDUCTASE"/>
    <property type="match status" value="1"/>
</dbReference>
<keyword evidence="3" id="KW-0560">Oxidoreductase</keyword>
<dbReference type="InterPro" id="IPR018170">
    <property type="entry name" value="Aldo/ket_reductase_CS"/>
</dbReference>
<dbReference type="Pfam" id="PF00248">
    <property type="entry name" value="Aldo_ket_red"/>
    <property type="match status" value="1"/>
</dbReference>
<feature type="site" description="Lowers pKa of active site Tyr" evidence="6">
    <location>
        <position position="76"/>
    </location>
</feature>
<dbReference type="PROSITE" id="PS00798">
    <property type="entry name" value="ALDOKETO_REDUCTASE_1"/>
    <property type="match status" value="1"/>
</dbReference>
<dbReference type="PATRIC" id="fig|396014.3.peg.2140"/>
<name>Z9JR71_9MICO</name>
<dbReference type="RefSeq" id="WP_038372628.1">
    <property type="nucleotide sequence ID" value="NZ_BAAAOW010000004.1"/>
</dbReference>
<comment type="similarity">
    <text evidence="1">Belongs to the aldo/keto reductase family.</text>
</comment>
<dbReference type="InterPro" id="IPR020471">
    <property type="entry name" value="AKR"/>
</dbReference>
<feature type="region of interest" description="Disordered" evidence="7">
    <location>
        <begin position="260"/>
        <end position="281"/>
    </location>
</feature>
<accession>Z9JR71</accession>
<feature type="binding site" evidence="5">
    <location>
        <position position="109"/>
    </location>
    <ligand>
        <name>substrate</name>
    </ligand>
</feature>
<dbReference type="PANTHER" id="PTHR43827:SF3">
    <property type="entry name" value="NADP-DEPENDENT OXIDOREDUCTASE DOMAIN-CONTAINING PROTEIN"/>
    <property type="match status" value="1"/>
</dbReference>
<keyword evidence="10" id="KW-1185">Reference proteome</keyword>
<evidence type="ECO:0000256" key="2">
    <source>
        <dbReference type="ARBA" id="ARBA00022857"/>
    </source>
</evidence>
<evidence type="ECO:0000256" key="6">
    <source>
        <dbReference type="PIRSR" id="PIRSR000097-3"/>
    </source>
</evidence>
<evidence type="ECO:0000256" key="1">
    <source>
        <dbReference type="ARBA" id="ARBA00007905"/>
    </source>
</evidence>
<reference evidence="9 10" key="1">
    <citation type="submission" date="2014-02" db="EMBL/GenBank/DDBJ databases">
        <title>Genome sequence of Brachybacterium phenoliresistens strain W13A50.</title>
        <authorList>
            <person name="Wang X."/>
        </authorList>
    </citation>
    <scope>NUCLEOTIDE SEQUENCE [LARGE SCALE GENOMIC DNA]</scope>
    <source>
        <strain evidence="9 10">W13A50</strain>
    </source>
</reference>
<feature type="active site" description="Proton donor" evidence="4">
    <location>
        <position position="51"/>
    </location>
</feature>
<dbReference type="Gene3D" id="3.20.20.100">
    <property type="entry name" value="NADP-dependent oxidoreductase domain"/>
    <property type="match status" value="1"/>
</dbReference>
<evidence type="ECO:0000256" key="7">
    <source>
        <dbReference type="SAM" id="MobiDB-lite"/>
    </source>
</evidence>
<dbReference type="GO" id="GO:0016616">
    <property type="term" value="F:oxidoreductase activity, acting on the CH-OH group of donors, NAD or NADP as acceptor"/>
    <property type="evidence" value="ECO:0007669"/>
    <property type="project" value="UniProtKB-ARBA"/>
</dbReference>
<evidence type="ECO:0000256" key="5">
    <source>
        <dbReference type="PIRSR" id="PIRSR000097-2"/>
    </source>
</evidence>
<dbReference type="EMBL" id="JDYK01000010">
    <property type="protein sequence ID" value="EWS80885.1"/>
    <property type="molecule type" value="Genomic_DNA"/>
</dbReference>
<dbReference type="STRING" id="396014.BF93_00500"/>
<dbReference type="FunFam" id="3.20.20.100:FF:000002">
    <property type="entry name" value="2,5-diketo-D-gluconic acid reductase A"/>
    <property type="match status" value="1"/>
</dbReference>
<proteinExistence type="inferred from homology"/>
<dbReference type="SUPFAM" id="SSF51430">
    <property type="entry name" value="NAD(P)-linked oxidoreductase"/>
    <property type="match status" value="1"/>
</dbReference>
<evidence type="ECO:0000259" key="8">
    <source>
        <dbReference type="Pfam" id="PF00248"/>
    </source>
</evidence>
<evidence type="ECO:0000256" key="4">
    <source>
        <dbReference type="PIRSR" id="PIRSR000097-1"/>
    </source>
</evidence>
<comment type="caution">
    <text evidence="9">The sequence shown here is derived from an EMBL/GenBank/DDBJ whole genome shotgun (WGS) entry which is preliminary data.</text>
</comment>
<dbReference type="InterPro" id="IPR036812">
    <property type="entry name" value="NAD(P)_OxRdtase_dom_sf"/>
</dbReference>
<gene>
    <name evidence="9" type="ORF">BF93_00500</name>
</gene>
<keyword evidence="2" id="KW-0521">NADP</keyword>
<dbReference type="PRINTS" id="PR00069">
    <property type="entry name" value="ALDKETRDTASE"/>
</dbReference>
<dbReference type="PROSITE" id="PS00063">
    <property type="entry name" value="ALDOKETO_REDUCTASE_3"/>
    <property type="match status" value="1"/>
</dbReference>
<evidence type="ECO:0000256" key="3">
    <source>
        <dbReference type="ARBA" id="ARBA00023002"/>
    </source>
</evidence>
<dbReference type="HOGENOM" id="CLU_023205_0_1_11"/>
<feature type="domain" description="NADP-dependent oxidoreductase" evidence="8">
    <location>
        <begin position="24"/>
        <end position="263"/>
    </location>
</feature>
<dbReference type="eggNOG" id="COG0656">
    <property type="taxonomic scope" value="Bacteria"/>
</dbReference>
<dbReference type="PIRSF" id="PIRSF000097">
    <property type="entry name" value="AKR"/>
    <property type="match status" value="1"/>
</dbReference>
<dbReference type="InterPro" id="IPR023210">
    <property type="entry name" value="NADP_OxRdtase_dom"/>
</dbReference>